<reference evidence="2" key="1">
    <citation type="journal article" date="2019" name="Int. J. Syst. Evol. Microbiol.">
        <title>The Global Catalogue of Microorganisms (GCM) 10K type strain sequencing project: providing services to taxonomists for standard genome sequencing and annotation.</title>
        <authorList>
            <consortium name="The Broad Institute Genomics Platform"/>
            <consortium name="The Broad Institute Genome Sequencing Center for Infectious Disease"/>
            <person name="Wu L."/>
            <person name="Ma J."/>
        </authorList>
    </citation>
    <scope>NUCLEOTIDE SEQUENCE [LARGE SCALE GENOMIC DNA]</scope>
    <source>
        <strain evidence="2">KCTC 42964</strain>
    </source>
</reference>
<evidence type="ECO:0000313" key="1">
    <source>
        <dbReference type="EMBL" id="MFC3230737.1"/>
    </source>
</evidence>
<sequence length="138" mass="14813">MLLRESDAGPAIVLCNTCRFDAEASEAPDGRRGGARFVAAVRRAAAAAVEEGEPPVAVEEMPCLFACSRHCTAHLRAPGKIGYVLGGFAPTDEDAQALVAFFRLYRDSAEGRVPFRQWPEGIKGHFIVRLPPPGHVVA</sequence>
<evidence type="ECO:0000313" key="2">
    <source>
        <dbReference type="Proteomes" id="UP001595528"/>
    </source>
</evidence>
<proteinExistence type="predicted"/>
<name>A0ABV7L7Y9_9PROT</name>
<dbReference type="Proteomes" id="UP001595528">
    <property type="component" value="Unassembled WGS sequence"/>
</dbReference>
<gene>
    <name evidence="1" type="ORF">ACFOGJ_26050</name>
</gene>
<accession>A0ABV7L7Y9</accession>
<dbReference type="Pfam" id="PF07845">
    <property type="entry name" value="DUF1636"/>
    <property type="match status" value="1"/>
</dbReference>
<comment type="caution">
    <text evidence="1">The sequence shown here is derived from an EMBL/GenBank/DDBJ whole genome shotgun (WGS) entry which is preliminary data.</text>
</comment>
<dbReference type="RefSeq" id="WP_379906172.1">
    <property type="nucleotide sequence ID" value="NZ_JBHRTR010000048.1"/>
</dbReference>
<organism evidence="1 2">
    <name type="scientific">Marinibaculum pumilum</name>
    <dbReference type="NCBI Taxonomy" id="1766165"/>
    <lineage>
        <taxon>Bacteria</taxon>
        <taxon>Pseudomonadati</taxon>
        <taxon>Pseudomonadota</taxon>
        <taxon>Alphaproteobacteria</taxon>
        <taxon>Rhodospirillales</taxon>
        <taxon>Rhodospirillaceae</taxon>
        <taxon>Marinibaculum</taxon>
    </lineage>
</organism>
<keyword evidence="2" id="KW-1185">Reference proteome</keyword>
<dbReference type="EMBL" id="JBHRTR010000048">
    <property type="protein sequence ID" value="MFC3230737.1"/>
    <property type="molecule type" value="Genomic_DNA"/>
</dbReference>
<protein>
    <submittedName>
        <fullName evidence="1">DUF1636 domain-containing protein</fullName>
    </submittedName>
</protein>
<dbReference type="InterPro" id="IPR012863">
    <property type="entry name" value="DUF1636"/>
</dbReference>